<dbReference type="AlphaFoldDB" id="A0A6I1GA84"/>
<proteinExistence type="inferred from homology"/>
<dbReference type="InterPro" id="IPR029057">
    <property type="entry name" value="PRTase-like"/>
</dbReference>
<accession>A0A6I1GA84</accession>
<dbReference type="PANTHER" id="PTHR47505">
    <property type="entry name" value="DNA UTILIZATION PROTEIN YHGH"/>
    <property type="match status" value="1"/>
</dbReference>
<keyword evidence="4" id="KW-1185">Reference proteome</keyword>
<reference evidence="3 4" key="1">
    <citation type="submission" date="2019-09" db="EMBL/GenBank/DDBJ databases">
        <title>Characterization of the phylogenetic diversity of two novel species belonging to the genus Bifidobacterium: Bifidobacterium cebidarum sp. nov. and Bifidobacterium leontopitheci sp. nov.</title>
        <authorList>
            <person name="Lugli G.A."/>
            <person name="Duranti S."/>
            <person name="Milani C."/>
            <person name="Turroni F."/>
            <person name="Ventura M."/>
        </authorList>
    </citation>
    <scope>NUCLEOTIDE SEQUENCE [LARGE SCALE GENOMIC DNA]</scope>
    <source>
        <strain evidence="3 4">LMG 31469</strain>
    </source>
</reference>
<dbReference type="Gene3D" id="3.40.50.2020">
    <property type="match status" value="1"/>
</dbReference>
<name>A0A6I1GA84_9BIFI</name>
<dbReference type="GO" id="GO:0016740">
    <property type="term" value="F:transferase activity"/>
    <property type="evidence" value="ECO:0007669"/>
    <property type="project" value="UniProtKB-KW"/>
</dbReference>
<dbReference type="CDD" id="cd06223">
    <property type="entry name" value="PRTases_typeI"/>
    <property type="match status" value="1"/>
</dbReference>
<keyword evidence="3" id="KW-0808">Transferase</keyword>
<dbReference type="PANTHER" id="PTHR47505:SF1">
    <property type="entry name" value="DNA UTILIZATION PROTEIN YHGH"/>
    <property type="match status" value="1"/>
</dbReference>
<evidence type="ECO:0000256" key="1">
    <source>
        <dbReference type="ARBA" id="ARBA00008007"/>
    </source>
</evidence>
<organism evidence="3 4">
    <name type="scientific">Bifidobacterium cebidarum</name>
    <dbReference type="NCBI Taxonomy" id="2650773"/>
    <lineage>
        <taxon>Bacteria</taxon>
        <taxon>Bacillati</taxon>
        <taxon>Actinomycetota</taxon>
        <taxon>Actinomycetes</taxon>
        <taxon>Bifidobacteriales</taxon>
        <taxon>Bifidobacteriaceae</taxon>
        <taxon>Bifidobacterium</taxon>
    </lineage>
</organism>
<dbReference type="Pfam" id="PF00156">
    <property type="entry name" value="Pribosyltran"/>
    <property type="match status" value="1"/>
</dbReference>
<gene>
    <name evidence="3" type="ORF">F7D08_0862</name>
</gene>
<evidence type="ECO:0000259" key="2">
    <source>
        <dbReference type="Pfam" id="PF00156"/>
    </source>
</evidence>
<dbReference type="Proteomes" id="UP000468413">
    <property type="component" value="Unassembled WGS sequence"/>
</dbReference>
<dbReference type="InterPro" id="IPR000836">
    <property type="entry name" value="PRTase_dom"/>
</dbReference>
<sequence length="245" mass="25850">MPRMLDALQLACHAWRAARDIVFPRGCAGCDAPDAVLCQQCAGRFDQCRCRRLESIDNGLGMKTGVSVWSAASYQSVARHAILAWKDHDDVELDAVFGSIMNALACRSPLAPVCAGKTVMVVPAPSSSSSMRRRGRRHVLPLAKAVAAGLRERGVDAVAAPILVSTAVGGRSVQQISFTQRAQRIGGHIAVAGGMTFQGDAVVLVDDIITTGSTLRQCVRACRQSGARVLGALTLADAVVEDSVL</sequence>
<comment type="similarity">
    <text evidence="1">Belongs to the ComF/GntX family.</text>
</comment>
<feature type="domain" description="Phosphoribosyltransferase" evidence="2">
    <location>
        <begin position="140"/>
        <end position="237"/>
    </location>
</feature>
<evidence type="ECO:0000313" key="4">
    <source>
        <dbReference type="Proteomes" id="UP000468413"/>
    </source>
</evidence>
<protein>
    <submittedName>
        <fullName evidence="3">Phosphoribosyl transferase</fullName>
    </submittedName>
</protein>
<dbReference type="SUPFAM" id="SSF53271">
    <property type="entry name" value="PRTase-like"/>
    <property type="match status" value="1"/>
</dbReference>
<evidence type="ECO:0000313" key="3">
    <source>
        <dbReference type="EMBL" id="KAB7788583.1"/>
    </source>
</evidence>
<dbReference type="InterPro" id="IPR051910">
    <property type="entry name" value="ComF/GntX_DNA_util-trans"/>
</dbReference>
<dbReference type="EMBL" id="WBVS01000003">
    <property type="protein sequence ID" value="KAB7788583.1"/>
    <property type="molecule type" value="Genomic_DNA"/>
</dbReference>
<comment type="caution">
    <text evidence="3">The sequence shown here is derived from an EMBL/GenBank/DDBJ whole genome shotgun (WGS) entry which is preliminary data.</text>
</comment>